<evidence type="ECO:0000313" key="3">
    <source>
        <dbReference type="EMBL" id="KAL3880295.1"/>
    </source>
</evidence>
<feature type="chain" id="PRO_5044772999" description="Secreted protein" evidence="2">
    <location>
        <begin position="21"/>
        <end position="223"/>
    </location>
</feature>
<evidence type="ECO:0008006" key="5">
    <source>
        <dbReference type="Google" id="ProtNLM"/>
    </source>
</evidence>
<evidence type="ECO:0000256" key="2">
    <source>
        <dbReference type="SAM" id="SignalP"/>
    </source>
</evidence>
<dbReference type="Proteomes" id="UP001634394">
    <property type="component" value="Unassembled WGS sequence"/>
</dbReference>
<evidence type="ECO:0000256" key="1">
    <source>
        <dbReference type="SAM" id="MobiDB-lite"/>
    </source>
</evidence>
<name>A0ABD3X287_SINWO</name>
<accession>A0ABD3X287</accession>
<organism evidence="3 4">
    <name type="scientific">Sinanodonta woodiana</name>
    <name type="common">Chinese pond mussel</name>
    <name type="synonym">Anodonta woodiana</name>
    <dbReference type="NCBI Taxonomy" id="1069815"/>
    <lineage>
        <taxon>Eukaryota</taxon>
        <taxon>Metazoa</taxon>
        <taxon>Spiralia</taxon>
        <taxon>Lophotrochozoa</taxon>
        <taxon>Mollusca</taxon>
        <taxon>Bivalvia</taxon>
        <taxon>Autobranchia</taxon>
        <taxon>Heteroconchia</taxon>
        <taxon>Palaeoheterodonta</taxon>
        <taxon>Unionida</taxon>
        <taxon>Unionoidea</taxon>
        <taxon>Unionidae</taxon>
        <taxon>Unioninae</taxon>
        <taxon>Sinanodonta</taxon>
    </lineage>
</organism>
<dbReference type="EMBL" id="JBJQND010000004">
    <property type="protein sequence ID" value="KAL3880295.1"/>
    <property type="molecule type" value="Genomic_DNA"/>
</dbReference>
<reference evidence="3 4" key="1">
    <citation type="submission" date="2024-11" db="EMBL/GenBank/DDBJ databases">
        <title>Chromosome-level genome assembly of the freshwater bivalve Anodonta woodiana.</title>
        <authorList>
            <person name="Chen X."/>
        </authorList>
    </citation>
    <scope>NUCLEOTIDE SEQUENCE [LARGE SCALE GENOMIC DNA]</scope>
    <source>
        <strain evidence="3">MN2024</strain>
        <tissue evidence="3">Gills</tissue>
    </source>
</reference>
<comment type="caution">
    <text evidence="3">The sequence shown here is derived from an EMBL/GenBank/DDBJ whole genome shotgun (WGS) entry which is preliminary data.</text>
</comment>
<keyword evidence="4" id="KW-1185">Reference proteome</keyword>
<gene>
    <name evidence="3" type="ORF">ACJMK2_032543</name>
</gene>
<feature type="region of interest" description="Disordered" evidence="1">
    <location>
        <begin position="203"/>
        <end position="223"/>
    </location>
</feature>
<sequence length="223" mass="23380">MNILALLLITFSCTLSSVFALYYRPDAVVFQGIDGALYGYGSEVPSSGDWLTFYPYQRYISTKHRAKRQTNWGVSASLNIPLGGGGSKASWGLGAFATRSDPSFNSRVEAGLRGDFGGTPRWSLSGQLESRGTNNHFQGTGQIGGQVGNTPDWSLGGVLSRREGDWTGRLGGGLNSQGGSTIGVGLERGGLGGHIDVTNGRVSVGSGSVPNTDASAGYTSNYR</sequence>
<feature type="signal peptide" evidence="2">
    <location>
        <begin position="1"/>
        <end position="20"/>
    </location>
</feature>
<dbReference type="AlphaFoldDB" id="A0ABD3X287"/>
<proteinExistence type="predicted"/>
<protein>
    <recommendedName>
        <fullName evidence="5">Secreted protein</fullName>
    </recommendedName>
</protein>
<evidence type="ECO:0000313" key="4">
    <source>
        <dbReference type="Proteomes" id="UP001634394"/>
    </source>
</evidence>
<feature type="compositionally biased region" description="Polar residues" evidence="1">
    <location>
        <begin position="205"/>
        <end position="223"/>
    </location>
</feature>
<keyword evidence="2" id="KW-0732">Signal</keyword>